<evidence type="ECO:0000313" key="2">
    <source>
        <dbReference type="EMBL" id="GAA3625107.1"/>
    </source>
</evidence>
<organism evidence="2 3">
    <name type="scientific">Microlunatus ginsengisoli</name>
    <dbReference type="NCBI Taxonomy" id="363863"/>
    <lineage>
        <taxon>Bacteria</taxon>
        <taxon>Bacillati</taxon>
        <taxon>Actinomycetota</taxon>
        <taxon>Actinomycetes</taxon>
        <taxon>Propionibacteriales</taxon>
        <taxon>Propionibacteriaceae</taxon>
        <taxon>Microlunatus</taxon>
    </lineage>
</organism>
<dbReference type="EMBL" id="BAABAB010000021">
    <property type="protein sequence ID" value="GAA3625107.1"/>
    <property type="molecule type" value="Genomic_DNA"/>
</dbReference>
<evidence type="ECO:0000256" key="1">
    <source>
        <dbReference type="SAM" id="MobiDB-lite"/>
    </source>
</evidence>
<feature type="compositionally biased region" description="Basic and acidic residues" evidence="1">
    <location>
        <begin position="1"/>
        <end position="20"/>
    </location>
</feature>
<protein>
    <submittedName>
        <fullName evidence="2">Uncharacterized protein</fullName>
    </submittedName>
</protein>
<keyword evidence="3" id="KW-1185">Reference proteome</keyword>
<comment type="caution">
    <text evidence="2">The sequence shown here is derived from an EMBL/GenBank/DDBJ whole genome shotgun (WGS) entry which is preliminary data.</text>
</comment>
<gene>
    <name evidence="2" type="ORF">GCM10022236_29280</name>
</gene>
<accession>A0ABP7A587</accession>
<evidence type="ECO:0000313" key="3">
    <source>
        <dbReference type="Proteomes" id="UP001501490"/>
    </source>
</evidence>
<sequence length="79" mass="8433">MLPRDETPGGRVRDQLDDSHPAAGGGRCRSDRRPIHRMTSASPDRWNDAARGPDQLTRSAANACFAGSLNCGALSGIEE</sequence>
<name>A0ABP7A587_9ACTN</name>
<dbReference type="Proteomes" id="UP001501490">
    <property type="component" value="Unassembled WGS sequence"/>
</dbReference>
<reference evidence="3" key="1">
    <citation type="journal article" date="2019" name="Int. J. Syst. Evol. Microbiol.">
        <title>The Global Catalogue of Microorganisms (GCM) 10K type strain sequencing project: providing services to taxonomists for standard genome sequencing and annotation.</title>
        <authorList>
            <consortium name="The Broad Institute Genomics Platform"/>
            <consortium name="The Broad Institute Genome Sequencing Center for Infectious Disease"/>
            <person name="Wu L."/>
            <person name="Ma J."/>
        </authorList>
    </citation>
    <scope>NUCLEOTIDE SEQUENCE [LARGE SCALE GENOMIC DNA]</scope>
    <source>
        <strain evidence="3">JCM 16929</strain>
    </source>
</reference>
<proteinExistence type="predicted"/>
<feature type="region of interest" description="Disordered" evidence="1">
    <location>
        <begin position="1"/>
        <end position="54"/>
    </location>
</feature>